<protein>
    <submittedName>
        <fullName evidence="1">Uncharacterized protein</fullName>
    </submittedName>
</protein>
<reference evidence="1 2" key="1">
    <citation type="journal article" date="2017" name="G3 (Bethesda)">
        <title>The Physical Genome Mapping of Anopheles albimanus Corrected Scaffold Misassemblies and Identified Interarm Rearrangements in Genus Anopheles.</title>
        <authorList>
            <person name="Artemov G.N."/>
            <person name="Peery A.N."/>
            <person name="Jiang X."/>
            <person name="Tu Z."/>
            <person name="Stegniy V.N."/>
            <person name="Sharakhova M.V."/>
            <person name="Sharakhov I.V."/>
        </authorList>
    </citation>
    <scope>NUCLEOTIDE SEQUENCE [LARGE SCALE GENOMIC DNA]</scope>
    <source>
        <strain evidence="1 2">ALBI9_A</strain>
    </source>
</reference>
<organism evidence="1 2">
    <name type="scientific">Anopheles albimanus</name>
    <name type="common">New world malaria mosquito</name>
    <dbReference type="NCBI Taxonomy" id="7167"/>
    <lineage>
        <taxon>Eukaryota</taxon>
        <taxon>Metazoa</taxon>
        <taxon>Ecdysozoa</taxon>
        <taxon>Arthropoda</taxon>
        <taxon>Hexapoda</taxon>
        <taxon>Insecta</taxon>
        <taxon>Pterygota</taxon>
        <taxon>Neoptera</taxon>
        <taxon>Endopterygota</taxon>
        <taxon>Diptera</taxon>
        <taxon>Nematocera</taxon>
        <taxon>Culicoidea</taxon>
        <taxon>Culicidae</taxon>
        <taxon>Anophelinae</taxon>
        <taxon>Anopheles</taxon>
    </lineage>
</organism>
<evidence type="ECO:0000313" key="1">
    <source>
        <dbReference type="EnsemblMetazoa" id="AALB016141-PA"/>
    </source>
</evidence>
<name>A0A8W7K7J1_ANOAL</name>
<dbReference type="Proteomes" id="UP000069272">
    <property type="component" value="Chromosome 2L"/>
</dbReference>
<sequence>MERNGNNLQLKNLQIVAGSELPVVAYADKSDKSARCWLEGVVTASIEENRRNESTEGTFSNYTNGNLCRCGNSYNAVPFSSGPALVQEAMFPAIHREPALLGFPFGQRWLLYNQPQHQCWPAIGSTASEPLLTQKITQVTINRVTVTNVSMRTR</sequence>
<keyword evidence="2" id="KW-1185">Reference proteome</keyword>
<proteinExistence type="predicted"/>
<evidence type="ECO:0000313" key="2">
    <source>
        <dbReference type="Proteomes" id="UP000069272"/>
    </source>
</evidence>
<accession>A0A8W7K7J1</accession>
<dbReference type="EnsemblMetazoa" id="AALB016141-RA">
    <property type="protein sequence ID" value="AALB016141-PA"/>
    <property type="gene ID" value="AALB016141"/>
</dbReference>
<reference evidence="1" key="2">
    <citation type="submission" date="2022-08" db="UniProtKB">
        <authorList>
            <consortium name="EnsemblMetazoa"/>
        </authorList>
    </citation>
    <scope>IDENTIFICATION</scope>
    <source>
        <strain evidence="1">STECLA/ALBI9_A</strain>
    </source>
</reference>
<dbReference type="AlphaFoldDB" id="A0A8W7K7J1"/>